<gene>
    <name evidence="5" type="primary">eutC</name>
    <name evidence="6" type="ORF">ATK74_0517</name>
</gene>
<dbReference type="GO" id="GO:0009350">
    <property type="term" value="C:ethanolamine ammonia-lyase complex"/>
    <property type="evidence" value="ECO:0007669"/>
    <property type="project" value="UniProtKB-UniRule"/>
</dbReference>
<evidence type="ECO:0000256" key="3">
    <source>
        <dbReference type="ARBA" id="ARBA00023285"/>
    </source>
</evidence>
<dbReference type="Pfam" id="PF05985">
    <property type="entry name" value="EutC"/>
    <property type="match status" value="1"/>
</dbReference>
<comment type="subunit">
    <text evidence="5">The basic unit is a heterodimer which dimerizes to form tetramers. The heterotetramers trimerize; 6 large subunits form a core ring with 6 small subunits projecting outwards.</text>
</comment>
<keyword evidence="3 5" id="KW-0170">Cobalt</keyword>
<dbReference type="GO" id="GO:0006520">
    <property type="term" value="P:amino acid metabolic process"/>
    <property type="evidence" value="ECO:0007669"/>
    <property type="project" value="InterPro"/>
</dbReference>
<dbReference type="GO" id="GO:0031471">
    <property type="term" value="C:ethanolamine degradation polyhedral organelle"/>
    <property type="evidence" value="ECO:0007669"/>
    <property type="project" value="UniProtKB-UniRule"/>
</dbReference>
<dbReference type="GO" id="GO:0046336">
    <property type="term" value="P:ethanolamine catabolic process"/>
    <property type="evidence" value="ECO:0007669"/>
    <property type="project" value="UniProtKB-UniRule"/>
</dbReference>
<keyword evidence="2 5" id="KW-0456">Lyase</keyword>
<comment type="similarity">
    <text evidence="5">Belongs to the EutC family.</text>
</comment>
<dbReference type="Gene3D" id="1.10.30.40">
    <property type="entry name" value="Ethanolamine ammonia-lyase light chain (EutC), N-terminal domain"/>
    <property type="match status" value="1"/>
</dbReference>
<name>A0A2A9CNM2_9ACTN</name>
<evidence type="ECO:0000313" key="7">
    <source>
        <dbReference type="Proteomes" id="UP000226079"/>
    </source>
</evidence>
<comment type="catalytic activity">
    <reaction evidence="5">
        <text>ethanolamine = acetaldehyde + NH4(+)</text>
        <dbReference type="Rhea" id="RHEA:15313"/>
        <dbReference type="ChEBI" id="CHEBI:15343"/>
        <dbReference type="ChEBI" id="CHEBI:28938"/>
        <dbReference type="ChEBI" id="CHEBI:57603"/>
        <dbReference type="EC" id="4.3.1.7"/>
    </reaction>
</comment>
<dbReference type="EC" id="4.3.1.7" evidence="5"/>
<proteinExistence type="inferred from homology"/>
<comment type="cofactor">
    <cofactor evidence="5">
        <name>adenosylcob(III)alamin</name>
        <dbReference type="ChEBI" id="CHEBI:18408"/>
    </cofactor>
    <text evidence="5">Binds between the large and small subunits.</text>
</comment>
<dbReference type="UniPathway" id="UPA00560"/>
<evidence type="ECO:0000256" key="1">
    <source>
        <dbReference type="ARBA" id="ARBA00022628"/>
    </source>
</evidence>
<dbReference type="Gene3D" id="3.40.50.11240">
    <property type="entry name" value="Ethanolamine ammonia-lyase light chain (EutC)"/>
    <property type="match status" value="1"/>
</dbReference>
<dbReference type="InterPro" id="IPR009246">
    <property type="entry name" value="EutC"/>
</dbReference>
<feature type="binding site" evidence="5">
    <location>
        <position position="172"/>
    </location>
    <ligand>
        <name>adenosylcob(III)alamin</name>
        <dbReference type="ChEBI" id="CHEBI:18408"/>
    </ligand>
</feature>
<dbReference type="GO" id="GO:0031419">
    <property type="term" value="F:cobalamin binding"/>
    <property type="evidence" value="ECO:0007669"/>
    <property type="project" value="UniProtKB-UniRule"/>
</dbReference>
<dbReference type="HAMAP" id="MF_00601">
    <property type="entry name" value="EutC"/>
    <property type="match status" value="1"/>
</dbReference>
<dbReference type="PANTHER" id="PTHR39330:SF1">
    <property type="entry name" value="ETHANOLAMINE AMMONIA-LYASE SMALL SUBUNIT"/>
    <property type="match status" value="1"/>
</dbReference>
<comment type="pathway">
    <text evidence="5">Amine and polyamine degradation; ethanolamine degradation.</text>
</comment>
<dbReference type="InterPro" id="IPR042251">
    <property type="entry name" value="EutC_C"/>
</dbReference>
<reference evidence="6 7" key="1">
    <citation type="submission" date="2017-10" db="EMBL/GenBank/DDBJ databases">
        <title>Sequencing the genomes of 1000 actinobacteria strains.</title>
        <authorList>
            <person name="Klenk H.-P."/>
        </authorList>
    </citation>
    <scope>NUCLEOTIDE SEQUENCE [LARGE SCALE GENOMIC DNA]</scope>
    <source>
        <strain evidence="6 7">DSM 15597</strain>
    </source>
</reference>
<dbReference type="GO" id="GO:0008851">
    <property type="term" value="F:ethanolamine ammonia-lyase activity"/>
    <property type="evidence" value="ECO:0007669"/>
    <property type="project" value="UniProtKB-UniRule"/>
</dbReference>
<evidence type="ECO:0000256" key="4">
    <source>
        <dbReference type="ARBA" id="ARBA00024446"/>
    </source>
</evidence>
<dbReference type="NCBIfam" id="NF003971">
    <property type="entry name" value="PRK05465.1"/>
    <property type="match status" value="1"/>
</dbReference>
<dbReference type="PIRSF" id="PIRSF018982">
    <property type="entry name" value="EutC"/>
    <property type="match status" value="1"/>
</dbReference>
<keyword evidence="1 5" id="KW-0846">Cobalamin</keyword>
<comment type="subcellular location">
    <subcellularLocation>
        <location evidence="5">Bacterial microcompartment</location>
    </subcellularLocation>
</comment>
<protein>
    <recommendedName>
        <fullName evidence="5">Ethanolamine ammonia-lyase small subunit</fullName>
        <shortName evidence="5">EAL small subunit</shortName>
        <ecNumber evidence="5">4.3.1.7</ecNumber>
    </recommendedName>
</protein>
<dbReference type="OrthoDB" id="114248at2"/>
<evidence type="ECO:0000256" key="2">
    <source>
        <dbReference type="ARBA" id="ARBA00023239"/>
    </source>
</evidence>
<dbReference type="InterPro" id="IPR042255">
    <property type="entry name" value="EutC_N"/>
</dbReference>
<organism evidence="6 7">
    <name type="scientific">Propionicimonas paludicola</name>
    <dbReference type="NCBI Taxonomy" id="185243"/>
    <lineage>
        <taxon>Bacteria</taxon>
        <taxon>Bacillati</taxon>
        <taxon>Actinomycetota</taxon>
        <taxon>Actinomycetes</taxon>
        <taxon>Propionibacteriales</taxon>
        <taxon>Nocardioidaceae</taxon>
        <taxon>Propionicimonas</taxon>
    </lineage>
</organism>
<feature type="binding site" evidence="5">
    <location>
        <position position="151"/>
    </location>
    <ligand>
        <name>adenosylcob(III)alamin</name>
        <dbReference type="ChEBI" id="CHEBI:18408"/>
    </ligand>
</feature>
<dbReference type="EMBL" id="PDJC01000001">
    <property type="protein sequence ID" value="PFG15993.1"/>
    <property type="molecule type" value="Genomic_DNA"/>
</dbReference>
<accession>A0A2A9CNM2</accession>
<comment type="function">
    <text evidence="5">Catalyzes the deamination of various vicinal amino-alcohols to oxo compounds. Allows this organism to utilize ethanolamine as the sole source of nitrogen and carbon in the presence of external vitamin B12.</text>
</comment>
<dbReference type="RefSeq" id="WP_098459572.1">
    <property type="nucleotide sequence ID" value="NZ_PDJC01000001.1"/>
</dbReference>
<keyword evidence="4 5" id="KW-1283">Bacterial microcompartment</keyword>
<comment type="caution">
    <text evidence="6">The sequence shown here is derived from an EMBL/GenBank/DDBJ whole genome shotgun (WGS) entry which is preliminary data.</text>
</comment>
<dbReference type="AlphaFoldDB" id="A0A2A9CNM2"/>
<evidence type="ECO:0000256" key="5">
    <source>
        <dbReference type="HAMAP-Rule" id="MF_00601"/>
    </source>
</evidence>
<sequence>MSTELTPDPWAPLRATTQARIGLGRAGMSLPTSAVLELQEALAAARDAVHVPLDVPALLPGLAGLGLGEPIVLASQAPDRSVYLRRPDLGRAPAGLDGLPAGDWDLALVIADGLSSKAVSTHAVPTLEALIAGFDPSWTVAPPVLVTQARVAIGDWVGEALGAKTVLVLVGERPGLSVADSLGIYLTHAPRPGRTDAERNCISNIHPPEGLGYAAAAATAIALVRGARALGASGVALKDTGPSAELGG</sequence>
<evidence type="ECO:0000313" key="6">
    <source>
        <dbReference type="EMBL" id="PFG15993.1"/>
    </source>
</evidence>
<dbReference type="Proteomes" id="UP000226079">
    <property type="component" value="Unassembled WGS sequence"/>
</dbReference>
<dbReference type="PANTHER" id="PTHR39330">
    <property type="entry name" value="ETHANOLAMINE AMMONIA-LYASE LIGHT CHAIN"/>
    <property type="match status" value="1"/>
</dbReference>
<keyword evidence="7" id="KW-1185">Reference proteome</keyword>
<feature type="binding site" evidence="5">
    <location>
        <position position="201"/>
    </location>
    <ligand>
        <name>adenosylcob(III)alamin</name>
        <dbReference type="ChEBI" id="CHEBI:18408"/>
    </ligand>
</feature>